<protein>
    <submittedName>
        <fullName evidence="1">Uncharacterized protein</fullName>
    </submittedName>
</protein>
<evidence type="ECO:0000313" key="1">
    <source>
        <dbReference type="EMBL" id="KAF9491480.1"/>
    </source>
</evidence>
<comment type="caution">
    <text evidence="1">The sequence shown here is derived from an EMBL/GenBank/DDBJ whole genome shotgun (WGS) entry which is preliminary data.</text>
</comment>
<organism evidence="1 2">
    <name type="scientific">Pleurotus eryngii</name>
    <name type="common">Boletus of the steppes</name>
    <dbReference type="NCBI Taxonomy" id="5323"/>
    <lineage>
        <taxon>Eukaryota</taxon>
        <taxon>Fungi</taxon>
        <taxon>Dikarya</taxon>
        <taxon>Basidiomycota</taxon>
        <taxon>Agaricomycotina</taxon>
        <taxon>Agaricomycetes</taxon>
        <taxon>Agaricomycetidae</taxon>
        <taxon>Agaricales</taxon>
        <taxon>Pleurotineae</taxon>
        <taxon>Pleurotaceae</taxon>
        <taxon>Pleurotus</taxon>
    </lineage>
</organism>
<dbReference type="AlphaFoldDB" id="A0A9P5ZPY6"/>
<proteinExistence type="predicted"/>
<reference evidence="1" key="1">
    <citation type="submission" date="2020-11" db="EMBL/GenBank/DDBJ databases">
        <authorList>
            <consortium name="DOE Joint Genome Institute"/>
            <person name="Ahrendt S."/>
            <person name="Riley R."/>
            <person name="Andreopoulos W."/>
            <person name="Labutti K."/>
            <person name="Pangilinan J."/>
            <person name="Ruiz-Duenas F.J."/>
            <person name="Barrasa J.M."/>
            <person name="Sanchez-Garcia M."/>
            <person name="Camarero S."/>
            <person name="Miyauchi S."/>
            <person name="Serrano A."/>
            <person name="Linde D."/>
            <person name="Babiker R."/>
            <person name="Drula E."/>
            <person name="Ayuso-Fernandez I."/>
            <person name="Pacheco R."/>
            <person name="Padilla G."/>
            <person name="Ferreira P."/>
            <person name="Barriuso J."/>
            <person name="Kellner H."/>
            <person name="Castanera R."/>
            <person name="Alfaro M."/>
            <person name="Ramirez L."/>
            <person name="Pisabarro A.G."/>
            <person name="Kuo A."/>
            <person name="Tritt A."/>
            <person name="Lipzen A."/>
            <person name="He G."/>
            <person name="Yan M."/>
            <person name="Ng V."/>
            <person name="Cullen D."/>
            <person name="Martin F."/>
            <person name="Rosso M.-N."/>
            <person name="Henrissat B."/>
            <person name="Hibbett D."/>
            <person name="Martinez A.T."/>
            <person name="Grigoriev I.V."/>
        </authorList>
    </citation>
    <scope>NUCLEOTIDE SEQUENCE</scope>
    <source>
        <strain evidence="1">ATCC 90797</strain>
    </source>
</reference>
<dbReference type="EMBL" id="MU154618">
    <property type="protein sequence ID" value="KAF9491480.1"/>
    <property type="molecule type" value="Genomic_DNA"/>
</dbReference>
<name>A0A9P5ZPY6_PLEER</name>
<keyword evidence="2" id="KW-1185">Reference proteome</keyword>
<gene>
    <name evidence="1" type="ORF">BDN71DRAFT_1433918</name>
</gene>
<evidence type="ECO:0000313" key="2">
    <source>
        <dbReference type="Proteomes" id="UP000807025"/>
    </source>
</evidence>
<sequence>MSAQLLAIRDTAPPIAAPDAMPDTADAPLDAAAAYEPDVAATVTAGGAVAAGPEGSNDNGNQPMAMVEQAFGKHWLWHHQQVVVYYLGWLSDQHLLQYLWRDIGFHVQPIVTSLLHTKGWCFEVQAAKSSNTLATKDNQPEIVIGSKLE</sequence>
<accession>A0A9P5ZPY6</accession>
<dbReference type="Proteomes" id="UP000807025">
    <property type="component" value="Unassembled WGS sequence"/>
</dbReference>